<feature type="domain" description="AMP-dependent synthetase/ligase" evidence="1">
    <location>
        <begin position="39"/>
        <end position="422"/>
    </location>
</feature>
<dbReference type="CDD" id="cd05936">
    <property type="entry name" value="FC-FACS_FadD_like"/>
    <property type="match status" value="1"/>
</dbReference>
<protein>
    <submittedName>
        <fullName evidence="3">Long-chain acyl-CoA synthetase</fullName>
        <ecNumber evidence="3">6.2.1.3</ecNumber>
    </submittedName>
</protein>
<dbReference type="Proteomes" id="UP000541033">
    <property type="component" value="Unassembled WGS sequence"/>
</dbReference>
<dbReference type="InterPro" id="IPR042099">
    <property type="entry name" value="ANL_N_sf"/>
</dbReference>
<dbReference type="InterPro" id="IPR050237">
    <property type="entry name" value="ATP-dep_AMP-bd_enzyme"/>
</dbReference>
<dbReference type="Gene3D" id="3.30.300.30">
    <property type="match status" value="1"/>
</dbReference>
<dbReference type="PROSITE" id="PS00455">
    <property type="entry name" value="AMP_BINDING"/>
    <property type="match status" value="1"/>
</dbReference>
<dbReference type="EC" id="6.2.1.3" evidence="3"/>
<dbReference type="InterPro" id="IPR020845">
    <property type="entry name" value="AMP-binding_CS"/>
</dbReference>
<dbReference type="SUPFAM" id="SSF56801">
    <property type="entry name" value="Acetyl-CoA synthetase-like"/>
    <property type="match status" value="1"/>
</dbReference>
<evidence type="ECO:0000313" key="4">
    <source>
        <dbReference type="Proteomes" id="UP000541033"/>
    </source>
</evidence>
<dbReference type="Gene3D" id="3.40.50.12780">
    <property type="entry name" value="N-terminal domain of ligase-like"/>
    <property type="match status" value="1"/>
</dbReference>
<keyword evidence="4" id="KW-1185">Reference proteome</keyword>
<reference evidence="3 4" key="1">
    <citation type="submission" date="2020-02" db="EMBL/GenBank/DDBJ databases">
        <title>Sequencing the genomes of 1000 actinobacteria strains.</title>
        <authorList>
            <person name="Klenk H.-P."/>
        </authorList>
    </citation>
    <scope>NUCLEOTIDE SEQUENCE [LARGE SCALE GENOMIC DNA]</scope>
    <source>
        <strain evidence="3 4">DSM 27960</strain>
    </source>
</reference>
<evidence type="ECO:0000313" key="3">
    <source>
        <dbReference type="EMBL" id="NIH52455.1"/>
    </source>
</evidence>
<dbReference type="PANTHER" id="PTHR43767:SF12">
    <property type="entry name" value="AMP-DEPENDENT SYNTHETASE AND LIGASE"/>
    <property type="match status" value="1"/>
</dbReference>
<proteinExistence type="predicted"/>
<dbReference type="GO" id="GO:0004467">
    <property type="term" value="F:long-chain fatty acid-CoA ligase activity"/>
    <property type="evidence" value="ECO:0007669"/>
    <property type="project" value="UniProtKB-EC"/>
</dbReference>
<sequence>MTSLADRPWIAHYADGVPSSIDLPPISLVDVIHGSVTSFASQVALDFFGATTTYRELGEQIERVATGLHSLGVRHGDRVAIVLPNCPQHVIAFYAALRLGAVVVEHNPLYTPRELRTQFEDHGAKVVIAWENVCATLQELPEDVRPTTVIAVNLIEAMPLAKRLLLKLPLAKARESRTKLSTQTTGTIPWSQLATSPRIADSVPRPSHDDLALLQYTSGTTGVPKGAMLSHRNLIANALQAQSWVPQVTKGDCCVYAVLPMFHAYGMTLCLTFAMSMGARLVLFPSFDVDMVLAETKKHMPTFLPAVPPMYDKIASAATEQGINLGGIACAISGAMDLPSATVKRWEDATGGWLVEGYGLTEAAPVALCNPVGDSRKPGTVGVPLPDCEIKLMDVEHPDQDASDGGPGELLFRGPQVFSGYWKNAEATAETLTPDGWLRTGDIATVDSDGFVTIVDRKKELIVTGGFNVSPTEVEAVLRTYDGVEDAAVIGLPREQGGETVYAVVVMRNGYAFDEDAIREHCRTGLTPYKVPRTIEVATELPRSLIGKILRKDLKESILARNA</sequence>
<accession>A0A7X5QYQ3</accession>
<dbReference type="RefSeq" id="WP_167147026.1">
    <property type="nucleotide sequence ID" value="NZ_JAAMOX010000001.1"/>
</dbReference>
<gene>
    <name evidence="3" type="ORF">FHX76_000323</name>
</gene>
<dbReference type="InterPro" id="IPR045851">
    <property type="entry name" value="AMP-bd_C_sf"/>
</dbReference>
<dbReference type="Pfam" id="PF13193">
    <property type="entry name" value="AMP-binding_C"/>
    <property type="match status" value="1"/>
</dbReference>
<comment type="caution">
    <text evidence="3">The sequence shown here is derived from an EMBL/GenBank/DDBJ whole genome shotgun (WGS) entry which is preliminary data.</text>
</comment>
<organism evidence="3 4">
    <name type="scientific">Lysinibacter cavernae</name>
    <dbReference type="NCBI Taxonomy" id="1640652"/>
    <lineage>
        <taxon>Bacteria</taxon>
        <taxon>Bacillati</taxon>
        <taxon>Actinomycetota</taxon>
        <taxon>Actinomycetes</taxon>
        <taxon>Micrococcales</taxon>
        <taxon>Microbacteriaceae</taxon>
        <taxon>Lysinibacter</taxon>
    </lineage>
</organism>
<evidence type="ECO:0000259" key="2">
    <source>
        <dbReference type="Pfam" id="PF13193"/>
    </source>
</evidence>
<dbReference type="InterPro" id="IPR025110">
    <property type="entry name" value="AMP-bd_C"/>
</dbReference>
<keyword evidence="3" id="KW-0436">Ligase</keyword>
<dbReference type="InterPro" id="IPR000873">
    <property type="entry name" value="AMP-dep_synth/lig_dom"/>
</dbReference>
<dbReference type="PANTHER" id="PTHR43767">
    <property type="entry name" value="LONG-CHAIN-FATTY-ACID--COA LIGASE"/>
    <property type="match status" value="1"/>
</dbReference>
<feature type="domain" description="AMP-binding enzyme C-terminal" evidence="2">
    <location>
        <begin position="473"/>
        <end position="548"/>
    </location>
</feature>
<dbReference type="AlphaFoldDB" id="A0A7X5QYQ3"/>
<dbReference type="EMBL" id="JAAMOX010000001">
    <property type="protein sequence ID" value="NIH52455.1"/>
    <property type="molecule type" value="Genomic_DNA"/>
</dbReference>
<evidence type="ECO:0000259" key="1">
    <source>
        <dbReference type="Pfam" id="PF00501"/>
    </source>
</evidence>
<name>A0A7X5QYQ3_9MICO</name>
<dbReference type="NCBIfam" id="NF004114">
    <property type="entry name" value="PRK05605.1"/>
    <property type="match status" value="1"/>
</dbReference>
<dbReference type="Pfam" id="PF00501">
    <property type="entry name" value="AMP-binding"/>
    <property type="match status" value="1"/>
</dbReference>